<gene>
    <name evidence="1" type="ORF">Hsar01_04079</name>
</gene>
<comment type="caution">
    <text evidence="1">The sequence shown here is derived from an EMBL/GenBank/DDBJ whole genome shotgun (WGS) entry which is preliminary data.</text>
</comment>
<sequence length="34" mass="3630">MKVGVIWKLWCIMHNIGKIVLHRPGNGTGGAVSG</sequence>
<evidence type="ECO:0000313" key="1">
    <source>
        <dbReference type="EMBL" id="GAA5484829.1"/>
    </source>
</evidence>
<organism evidence="1 2">
    <name type="scientific">Haloferula sargassicola</name>
    <dbReference type="NCBI Taxonomy" id="490096"/>
    <lineage>
        <taxon>Bacteria</taxon>
        <taxon>Pseudomonadati</taxon>
        <taxon>Verrucomicrobiota</taxon>
        <taxon>Verrucomicrobiia</taxon>
        <taxon>Verrucomicrobiales</taxon>
        <taxon>Verrucomicrobiaceae</taxon>
        <taxon>Haloferula</taxon>
    </lineage>
</organism>
<protein>
    <recommendedName>
        <fullName evidence="3">Transposase</fullName>
    </recommendedName>
</protein>
<dbReference type="Proteomes" id="UP001476282">
    <property type="component" value="Unassembled WGS sequence"/>
</dbReference>
<reference evidence="1 2" key="1">
    <citation type="submission" date="2024-02" db="EMBL/GenBank/DDBJ databases">
        <title>Haloferula sargassicola NBRC 104335.</title>
        <authorList>
            <person name="Ichikawa N."/>
            <person name="Katano-Makiyama Y."/>
            <person name="Hidaka K."/>
        </authorList>
    </citation>
    <scope>NUCLEOTIDE SEQUENCE [LARGE SCALE GENOMIC DNA]</scope>
    <source>
        <strain evidence="1 2">NBRC 104335</strain>
    </source>
</reference>
<dbReference type="EMBL" id="BAABRI010000039">
    <property type="protein sequence ID" value="GAA5484829.1"/>
    <property type="molecule type" value="Genomic_DNA"/>
</dbReference>
<accession>A0ABP9UXP6</accession>
<evidence type="ECO:0008006" key="3">
    <source>
        <dbReference type="Google" id="ProtNLM"/>
    </source>
</evidence>
<name>A0ABP9UXP6_9BACT</name>
<proteinExistence type="predicted"/>
<evidence type="ECO:0000313" key="2">
    <source>
        <dbReference type="Proteomes" id="UP001476282"/>
    </source>
</evidence>
<keyword evidence="2" id="KW-1185">Reference proteome</keyword>